<comment type="caution">
    <text evidence="4">The sequence shown here is derived from an EMBL/GenBank/DDBJ whole genome shotgun (WGS) entry which is preliminary data.</text>
</comment>
<feature type="signal peptide" evidence="2">
    <location>
        <begin position="1"/>
        <end position="24"/>
    </location>
</feature>
<dbReference type="InterPro" id="IPR012854">
    <property type="entry name" value="Cu_amine_oxidase-like_N"/>
</dbReference>
<name>A0A098M9T7_9BACL</name>
<keyword evidence="2" id="KW-0732">Signal</keyword>
<dbReference type="OrthoDB" id="2665331at2"/>
<proteinExistence type="predicted"/>
<dbReference type="RefSeq" id="WP_036650156.1">
    <property type="nucleotide sequence ID" value="NZ_JQCR01000002.1"/>
</dbReference>
<organism evidence="4 5">
    <name type="scientific">Paenibacillus wynnii</name>
    <dbReference type="NCBI Taxonomy" id="268407"/>
    <lineage>
        <taxon>Bacteria</taxon>
        <taxon>Bacillati</taxon>
        <taxon>Bacillota</taxon>
        <taxon>Bacilli</taxon>
        <taxon>Bacillales</taxon>
        <taxon>Paenibacillaceae</taxon>
        <taxon>Paenibacillus</taxon>
    </lineage>
</organism>
<dbReference type="InterPro" id="IPR036582">
    <property type="entry name" value="Mao_N_sf"/>
</dbReference>
<evidence type="ECO:0000259" key="3">
    <source>
        <dbReference type="Pfam" id="PF07833"/>
    </source>
</evidence>
<dbReference type="SUPFAM" id="SSF55383">
    <property type="entry name" value="Copper amine oxidase, domain N"/>
    <property type="match status" value="1"/>
</dbReference>
<protein>
    <submittedName>
        <fullName evidence="4">Copper amine oxidase</fullName>
    </submittedName>
</protein>
<dbReference type="Gene3D" id="3.30.457.10">
    <property type="entry name" value="Copper amine oxidase-like, N-terminal domain"/>
    <property type="match status" value="1"/>
</dbReference>
<evidence type="ECO:0000256" key="2">
    <source>
        <dbReference type="SAM" id="SignalP"/>
    </source>
</evidence>
<accession>A0A098M9T7</accession>
<dbReference type="eggNOG" id="COG0860">
    <property type="taxonomic scope" value="Bacteria"/>
</dbReference>
<feature type="region of interest" description="Disordered" evidence="1">
    <location>
        <begin position="27"/>
        <end position="46"/>
    </location>
</feature>
<reference evidence="4 5" key="1">
    <citation type="submission" date="2014-08" db="EMBL/GenBank/DDBJ databases">
        <authorList>
            <person name="den Bakker H.C."/>
        </authorList>
    </citation>
    <scope>NUCLEOTIDE SEQUENCE [LARGE SCALE GENOMIC DNA]</scope>
    <source>
        <strain evidence="4 5">DSM 18334</strain>
    </source>
</reference>
<dbReference type="STRING" id="268407.PWYN_08065"/>
<evidence type="ECO:0000256" key="1">
    <source>
        <dbReference type="SAM" id="MobiDB-lite"/>
    </source>
</evidence>
<sequence length="288" mass="30599">MKKSFLILVSCVLAVSLTSGAALAKSANGNGNGNKQGATETKPVTAPTKTNDKVIKDKATVTTATYATYGNNGGNGYKGLLKAIENVKDKPAGAVLADLLLTKYNTQLTPEMKAKLEAIKEKDAALSALADILAQKGSVTDAVYVEKEAILANVKNLDSYKKLGKLYEKSGKKGIKLFVNGVESSSEVAPILTSGSTLVPFRAISEALQAEVVWNQKERSVTVTRDGVTVKLIIDKKTAYVNGQPVTLQVPPAIVKGSTVVPVRFVSEALKATVKWEPESQTVVIYEE</sequence>
<dbReference type="Pfam" id="PF07833">
    <property type="entry name" value="Cu_amine_oxidN1"/>
    <property type="match status" value="1"/>
</dbReference>
<feature type="chain" id="PRO_5001945808" evidence="2">
    <location>
        <begin position="25"/>
        <end position="288"/>
    </location>
</feature>
<dbReference type="AlphaFoldDB" id="A0A098M9T7"/>
<feature type="domain" description="Copper amine oxidase-like N-terminal" evidence="3">
    <location>
        <begin position="179"/>
        <end position="285"/>
    </location>
</feature>
<dbReference type="EMBL" id="JQCR01000002">
    <property type="protein sequence ID" value="KGE19314.1"/>
    <property type="molecule type" value="Genomic_DNA"/>
</dbReference>
<feature type="compositionally biased region" description="Low complexity" evidence="1">
    <location>
        <begin position="27"/>
        <end position="38"/>
    </location>
</feature>
<keyword evidence="5" id="KW-1185">Reference proteome</keyword>
<dbReference type="Proteomes" id="UP000029734">
    <property type="component" value="Unassembled WGS sequence"/>
</dbReference>
<reference evidence="4 5" key="2">
    <citation type="submission" date="2014-10" db="EMBL/GenBank/DDBJ databases">
        <title>Comparative genomics of the Paenibacillus odorifer group.</title>
        <authorList>
            <person name="Tsai Y.-C."/>
            <person name="Martin N."/>
            <person name="Korlach J."/>
            <person name="Wiedmann M."/>
        </authorList>
    </citation>
    <scope>NUCLEOTIDE SEQUENCE [LARGE SCALE GENOMIC DNA]</scope>
    <source>
        <strain evidence="4 5">DSM 18334</strain>
    </source>
</reference>
<evidence type="ECO:0000313" key="4">
    <source>
        <dbReference type="EMBL" id="KGE19314.1"/>
    </source>
</evidence>
<evidence type="ECO:0000313" key="5">
    <source>
        <dbReference type="Proteomes" id="UP000029734"/>
    </source>
</evidence>
<gene>
    <name evidence="4" type="ORF">PWYN_08065</name>
</gene>